<accession>F6DT10</accession>
<evidence type="ECO:0000313" key="2">
    <source>
        <dbReference type="Proteomes" id="UP000009234"/>
    </source>
</evidence>
<dbReference type="Proteomes" id="UP000009234">
    <property type="component" value="Chromosome"/>
</dbReference>
<dbReference type="KEGG" id="dru:Desru_1740"/>
<keyword evidence="2" id="KW-1185">Reference proteome</keyword>
<protein>
    <submittedName>
        <fullName evidence="1">Uncharacterized protein</fullName>
    </submittedName>
</protein>
<dbReference type="HOGENOM" id="CLU_3024781_0_0_9"/>
<dbReference type="AlphaFoldDB" id="F6DT10"/>
<proteinExistence type="predicted"/>
<organism evidence="1 2">
    <name type="scientific">Desulforamulus ruminis (strain ATCC 23193 / DSM 2154 / NCIMB 8452 / DL)</name>
    <name type="common">Desulfotomaculum ruminis</name>
    <dbReference type="NCBI Taxonomy" id="696281"/>
    <lineage>
        <taxon>Bacteria</taxon>
        <taxon>Bacillati</taxon>
        <taxon>Bacillota</taxon>
        <taxon>Clostridia</taxon>
        <taxon>Eubacteriales</taxon>
        <taxon>Peptococcaceae</taxon>
        <taxon>Desulforamulus</taxon>
    </lineage>
</organism>
<gene>
    <name evidence="1" type="ordered locus">Desru_1740</name>
</gene>
<sequence>MKIYAVVWQNVLQNQVRFFAESFAKLQLPTIDDKNYSKKIQINLLHAYSKVLLTT</sequence>
<reference evidence="2" key="1">
    <citation type="submission" date="2011-05" db="EMBL/GenBank/DDBJ databases">
        <title>Complete sequence of Desulfotomaculum ruminis DSM 2154.</title>
        <authorList>
            <person name="Lucas S."/>
            <person name="Copeland A."/>
            <person name="Lapidus A."/>
            <person name="Cheng J.-F."/>
            <person name="Goodwin L."/>
            <person name="Pitluck S."/>
            <person name="Lu M."/>
            <person name="Detter J.C."/>
            <person name="Han C."/>
            <person name="Tapia R."/>
            <person name="Land M."/>
            <person name="Hauser L."/>
            <person name="Kyrpides N."/>
            <person name="Ivanova N."/>
            <person name="Mikhailova N."/>
            <person name="Pagani I."/>
            <person name="Stams A.J.M."/>
            <person name="Plugge C.M."/>
            <person name="Muyzer G."/>
            <person name="Kuever J."/>
            <person name="Parshina S.N."/>
            <person name="Ivanova A.E."/>
            <person name="Nazina T.N."/>
            <person name="Brambilla E."/>
            <person name="Spring S."/>
            <person name="Klenk H.-P."/>
            <person name="Woyke T."/>
        </authorList>
    </citation>
    <scope>NUCLEOTIDE SEQUENCE [LARGE SCALE GENOMIC DNA]</scope>
    <source>
        <strain evidence="2">ATCC 23193 / DSM 2154 / NCIB 8452 / DL</strain>
    </source>
</reference>
<reference evidence="1 2" key="2">
    <citation type="journal article" date="2012" name="Stand. Genomic Sci.">
        <title>Complete genome sequence of the sulfate-reducing firmicute Desulfotomaculum ruminis type strain (DL(T)).</title>
        <authorList>
            <person name="Spring S."/>
            <person name="Visser M."/>
            <person name="Lu M."/>
            <person name="Copeland A."/>
            <person name="Lapidus A."/>
            <person name="Lucas S."/>
            <person name="Cheng J.F."/>
            <person name="Han C."/>
            <person name="Tapia R."/>
            <person name="Goodwin L.A."/>
            <person name="Pitluck S."/>
            <person name="Ivanova N."/>
            <person name="Land M."/>
            <person name="Hauser L."/>
            <person name="Larimer F."/>
            <person name="Rohde M."/>
            <person name="Goker M."/>
            <person name="Detter J.C."/>
            <person name="Kyrpides N.C."/>
            <person name="Woyke T."/>
            <person name="Schaap P.J."/>
            <person name="Plugge C.M."/>
            <person name="Muyzer G."/>
            <person name="Kuever J."/>
            <person name="Pereira I.A."/>
            <person name="Parshina S.N."/>
            <person name="Bernier-Latmani R."/>
            <person name="Stams A.J."/>
            <person name="Klenk H.P."/>
        </authorList>
    </citation>
    <scope>NUCLEOTIDE SEQUENCE [LARGE SCALE GENOMIC DNA]</scope>
    <source>
        <strain evidence="2">ATCC 23193 / DSM 2154 / NCIB 8452 / DL</strain>
    </source>
</reference>
<dbReference type="EMBL" id="CP002780">
    <property type="protein sequence ID" value="AEG60004.1"/>
    <property type="molecule type" value="Genomic_DNA"/>
</dbReference>
<name>F6DT10_DESRL</name>
<evidence type="ECO:0000313" key="1">
    <source>
        <dbReference type="EMBL" id="AEG60004.1"/>
    </source>
</evidence>
<dbReference type="RefSeq" id="WP_013841768.1">
    <property type="nucleotide sequence ID" value="NC_015589.1"/>
</dbReference>